<evidence type="ECO:0000313" key="3">
    <source>
        <dbReference type="Proteomes" id="UP000323300"/>
    </source>
</evidence>
<dbReference type="OrthoDB" id="9804723at2"/>
<proteinExistence type="predicted"/>
<dbReference type="Proteomes" id="UP000323300">
    <property type="component" value="Unassembled WGS sequence"/>
</dbReference>
<dbReference type="Pfam" id="PF12697">
    <property type="entry name" value="Abhydrolase_6"/>
    <property type="match status" value="1"/>
</dbReference>
<dbReference type="InterPro" id="IPR050228">
    <property type="entry name" value="Carboxylesterase_BioH"/>
</dbReference>
<dbReference type="PANTHER" id="PTHR43194">
    <property type="entry name" value="HYDROLASE ALPHA/BETA FOLD FAMILY"/>
    <property type="match status" value="1"/>
</dbReference>
<evidence type="ECO:0000313" key="2">
    <source>
        <dbReference type="EMBL" id="SFK99430.1"/>
    </source>
</evidence>
<gene>
    <name evidence="2" type="ORF">SAMN04488498_12182</name>
</gene>
<dbReference type="AlphaFoldDB" id="A0A1I4E393"/>
<dbReference type="RefSeq" id="WP_149762914.1">
    <property type="nucleotide sequence ID" value="NZ_BSPE01000023.1"/>
</dbReference>
<dbReference type="InterPro" id="IPR000073">
    <property type="entry name" value="AB_hydrolase_1"/>
</dbReference>
<feature type="domain" description="AB hydrolase-1" evidence="1">
    <location>
        <begin position="47"/>
        <end position="303"/>
    </location>
</feature>
<protein>
    <submittedName>
        <fullName evidence="2">Pimeloyl-ACP methyl ester carboxylesterase</fullName>
    </submittedName>
</protein>
<dbReference type="PANTHER" id="PTHR43194:SF5">
    <property type="entry name" value="PIMELOYL-[ACYL-CARRIER PROTEIN] METHYL ESTER ESTERASE"/>
    <property type="match status" value="1"/>
</dbReference>
<organism evidence="2 3">
    <name type="scientific">Neomesorhizobium albiziae</name>
    <dbReference type="NCBI Taxonomy" id="335020"/>
    <lineage>
        <taxon>Bacteria</taxon>
        <taxon>Pseudomonadati</taxon>
        <taxon>Pseudomonadota</taxon>
        <taxon>Alphaproteobacteria</taxon>
        <taxon>Hyphomicrobiales</taxon>
        <taxon>Phyllobacteriaceae</taxon>
        <taxon>Neomesorhizobium</taxon>
    </lineage>
</organism>
<reference evidence="2 3" key="1">
    <citation type="submission" date="2016-10" db="EMBL/GenBank/DDBJ databases">
        <authorList>
            <person name="Varghese N."/>
            <person name="Submissions S."/>
        </authorList>
    </citation>
    <scope>NUCLEOTIDE SEQUENCE [LARGE SCALE GENOMIC DNA]</scope>
    <source>
        <strain evidence="2 3">DSM 21822</strain>
    </source>
</reference>
<sequence length="314" mass="34102">MSVTALAAPDDGAATLWRGAPFYSGTPECIIYVDRVFPVSSARSTPIVMVHGGCHTGACYLGTPDGREGWAQIFARAGYDVFVVDWPGHGRSPVRNDLATLSTHQMASAILALIRSVGPAVVMAHSASGPMAWWIAEQAPDSVAAIVGIAPGAPANVLRVLPEDPQAIKPLRNDESLGCPVMFPEHEPVVVDEEFMRSYWANAPRFPLEAFDQYRLSIVPESARLFNERFNIGGRGLRISNPGNIARIPKAVLTGGHDPRHPREMDEATARYVGADFVWLPDQGIIGNGHMPMIENNNAEVAEQVIRWLKKHGL</sequence>
<evidence type="ECO:0000259" key="1">
    <source>
        <dbReference type="Pfam" id="PF12697"/>
    </source>
</evidence>
<dbReference type="InterPro" id="IPR029058">
    <property type="entry name" value="AB_hydrolase_fold"/>
</dbReference>
<keyword evidence="3" id="KW-1185">Reference proteome</keyword>
<accession>A0A1I4E393</accession>
<dbReference type="Gene3D" id="3.40.50.1820">
    <property type="entry name" value="alpha/beta hydrolase"/>
    <property type="match status" value="2"/>
</dbReference>
<name>A0A1I4E393_9HYPH</name>
<dbReference type="EMBL" id="FOSL01000021">
    <property type="protein sequence ID" value="SFK99430.1"/>
    <property type="molecule type" value="Genomic_DNA"/>
</dbReference>
<dbReference type="SUPFAM" id="SSF53474">
    <property type="entry name" value="alpha/beta-Hydrolases"/>
    <property type="match status" value="1"/>
</dbReference>